<organism evidence="1 2">
    <name type="scientific">Vulgatibacter incomptus</name>
    <dbReference type="NCBI Taxonomy" id="1391653"/>
    <lineage>
        <taxon>Bacteria</taxon>
        <taxon>Pseudomonadati</taxon>
        <taxon>Myxococcota</taxon>
        <taxon>Myxococcia</taxon>
        <taxon>Myxococcales</taxon>
        <taxon>Cystobacterineae</taxon>
        <taxon>Vulgatibacteraceae</taxon>
        <taxon>Vulgatibacter</taxon>
    </lineage>
</organism>
<accession>A0A0K1PIE4</accession>
<protein>
    <submittedName>
        <fullName evidence="1">Uncharacterized protein</fullName>
    </submittedName>
</protein>
<dbReference type="AlphaFoldDB" id="A0A0K1PIE4"/>
<name>A0A0K1PIE4_9BACT</name>
<dbReference type="EMBL" id="CP012332">
    <property type="protein sequence ID" value="AKU92884.1"/>
    <property type="molecule type" value="Genomic_DNA"/>
</dbReference>
<dbReference type="KEGG" id="vin:AKJ08_3271"/>
<dbReference type="Proteomes" id="UP000055590">
    <property type="component" value="Chromosome"/>
</dbReference>
<reference evidence="1 2" key="1">
    <citation type="submission" date="2015-08" db="EMBL/GenBank/DDBJ databases">
        <authorList>
            <person name="Babu N.S."/>
            <person name="Beckwith C.J."/>
            <person name="Beseler K.G."/>
            <person name="Brison A."/>
            <person name="Carone J.V."/>
            <person name="Caskin T.P."/>
            <person name="Diamond M."/>
            <person name="Durham M.E."/>
            <person name="Foxe J.M."/>
            <person name="Go M."/>
            <person name="Henderson B.A."/>
            <person name="Jones I.B."/>
            <person name="McGettigan J.A."/>
            <person name="Micheletti S.J."/>
            <person name="Nasrallah M.E."/>
            <person name="Ortiz D."/>
            <person name="Piller C.R."/>
            <person name="Privatt S.R."/>
            <person name="Schneider S.L."/>
            <person name="Sharp S."/>
            <person name="Smith T.C."/>
            <person name="Stanton J.D."/>
            <person name="Ullery H.E."/>
            <person name="Wilson R.J."/>
            <person name="Serrano M.G."/>
            <person name="Buck G."/>
            <person name="Lee V."/>
            <person name="Wang Y."/>
            <person name="Carvalho R."/>
            <person name="Voegtly L."/>
            <person name="Shi R."/>
            <person name="Duckworth R."/>
            <person name="Johnson A."/>
            <person name="Loviza R."/>
            <person name="Walstead R."/>
            <person name="Shah Z."/>
            <person name="Kiflezghi M."/>
            <person name="Wade K."/>
            <person name="Ball S.L."/>
            <person name="Bradley K.W."/>
            <person name="Asai D.J."/>
            <person name="Bowman C.A."/>
            <person name="Russell D.A."/>
            <person name="Pope W.H."/>
            <person name="Jacobs-Sera D."/>
            <person name="Hendrix R.W."/>
            <person name="Hatfull G.F."/>
        </authorList>
    </citation>
    <scope>NUCLEOTIDE SEQUENCE [LARGE SCALE GENOMIC DNA]</scope>
    <source>
        <strain evidence="1 2">DSM 27710</strain>
    </source>
</reference>
<evidence type="ECO:0000313" key="2">
    <source>
        <dbReference type="Proteomes" id="UP000055590"/>
    </source>
</evidence>
<proteinExistence type="predicted"/>
<evidence type="ECO:0000313" key="1">
    <source>
        <dbReference type="EMBL" id="AKU92884.1"/>
    </source>
</evidence>
<sequence length="208" mass="22508">MSAETASGEEPEIPRAKIGFFSGGLDLYGPIEVQVEEEGLESTSATDCAEGAIAAFEGADGPYSFTAVSNLGFRWEGTFDFHSGECTSIALALGNLSTNRTQIFAFEAPTPIPVLVSLDGGEPREISALMDEGEVFGWAKVLDPFFDPLYLGLETWLNDLARAGKVVAFPIDDDEDHEAEFRCGNGAYTSRVEPSFLSLRWASWDDCL</sequence>
<keyword evidence="2" id="KW-1185">Reference proteome</keyword>
<gene>
    <name evidence="1" type="ORF">AKJ08_3271</name>
</gene>